<proteinExistence type="predicted"/>
<dbReference type="InParanoid" id="A0A1C7NCF9"/>
<feature type="domain" description="DUF4097" evidence="2">
    <location>
        <begin position="254"/>
        <end position="478"/>
    </location>
</feature>
<feature type="compositionally biased region" description="Polar residues" evidence="1">
    <location>
        <begin position="17"/>
        <end position="32"/>
    </location>
</feature>
<evidence type="ECO:0000313" key="4">
    <source>
        <dbReference type="Proteomes" id="UP000093000"/>
    </source>
</evidence>
<name>A0A1C7NCF9_9FUNG</name>
<feature type="compositionally biased region" description="Basic and acidic residues" evidence="1">
    <location>
        <begin position="35"/>
        <end position="46"/>
    </location>
</feature>
<dbReference type="Proteomes" id="UP000093000">
    <property type="component" value="Unassembled WGS sequence"/>
</dbReference>
<sequence>MMPDSSSDSDRIPDNRITANFFGSPSVFNQANKTKKTDSNYTHNEEPYWNQPPPPYPSAGTSADPSAPPLELADNSHSLNEPYPHSPTQYQPNTPLIPSENRNHYGIIPPVHPLNTTPDTHWPWLVTPSNIGSPPPLTQPPDPQYQKKPNRWCDYFTRCLMLLFCISLGLRIMQALFGGSGAPANCSHGIVWEGLDRKLKFGNGNFEFNVVGGRLNSGHIVVKALDAADQKEGISEGTFQSVFVVSPKSLLNDPELSFTVTHHDDGIKVEVNIPHSKSSACVSLTAVVYVPRDMQRLSINAPDSNIQVRYSGKLFVKQLILSTSNSDIEMLADWEGDELALLTSNAAIEVSNKLYAKQEIIVYTSNGMLLFKDDVRAHKQIELNNKNGDIRSESTLTTHSLAVYNTYGHIKLSEANVDLGMVKTLEGHIDIDVCTVNSTLNAQTNKGHLAMRIQGANDVHVYAYTGEGTLSIDMPFEFEGIFSFETDTIESLSLLDPYRWAHIERVNYGRVCGTRYRTRGTGKHPDGNLSAISLKGELQIVFTPT</sequence>
<evidence type="ECO:0000313" key="3">
    <source>
        <dbReference type="EMBL" id="OBZ86256.1"/>
    </source>
</evidence>
<evidence type="ECO:0000256" key="1">
    <source>
        <dbReference type="SAM" id="MobiDB-lite"/>
    </source>
</evidence>
<feature type="region of interest" description="Disordered" evidence="1">
    <location>
        <begin position="1"/>
        <end position="89"/>
    </location>
</feature>
<reference evidence="3 4" key="1">
    <citation type="submission" date="2016-03" db="EMBL/GenBank/DDBJ databases">
        <title>Choanephora cucurbitarum.</title>
        <authorList>
            <person name="Min B."/>
            <person name="Park H."/>
            <person name="Park J.-H."/>
            <person name="Shin H.-D."/>
            <person name="Choi I.-G."/>
        </authorList>
    </citation>
    <scope>NUCLEOTIDE SEQUENCE [LARGE SCALE GENOMIC DNA]</scope>
    <source>
        <strain evidence="3 4">KUS-F28377</strain>
    </source>
</reference>
<dbReference type="Pfam" id="PF13349">
    <property type="entry name" value="DUF4097"/>
    <property type="match status" value="1"/>
</dbReference>
<dbReference type="EMBL" id="LUGH01000315">
    <property type="protein sequence ID" value="OBZ86256.1"/>
    <property type="molecule type" value="Genomic_DNA"/>
</dbReference>
<dbReference type="AlphaFoldDB" id="A0A1C7NCF9"/>
<dbReference type="STRING" id="101091.A0A1C7NCF9"/>
<accession>A0A1C7NCF9</accession>
<gene>
    <name evidence="3" type="ORF">A0J61_05694</name>
</gene>
<dbReference type="InterPro" id="IPR025164">
    <property type="entry name" value="Toastrack_DUF4097"/>
</dbReference>
<protein>
    <recommendedName>
        <fullName evidence="2">DUF4097 domain-containing protein</fullName>
    </recommendedName>
</protein>
<keyword evidence="4" id="KW-1185">Reference proteome</keyword>
<dbReference type="OrthoDB" id="5570013at2759"/>
<comment type="caution">
    <text evidence="3">The sequence shown here is derived from an EMBL/GenBank/DDBJ whole genome shotgun (WGS) entry which is preliminary data.</text>
</comment>
<organism evidence="3 4">
    <name type="scientific">Choanephora cucurbitarum</name>
    <dbReference type="NCBI Taxonomy" id="101091"/>
    <lineage>
        <taxon>Eukaryota</taxon>
        <taxon>Fungi</taxon>
        <taxon>Fungi incertae sedis</taxon>
        <taxon>Mucoromycota</taxon>
        <taxon>Mucoromycotina</taxon>
        <taxon>Mucoromycetes</taxon>
        <taxon>Mucorales</taxon>
        <taxon>Mucorineae</taxon>
        <taxon>Choanephoraceae</taxon>
        <taxon>Choanephoroideae</taxon>
        <taxon>Choanephora</taxon>
    </lineage>
</organism>
<evidence type="ECO:0000259" key="2">
    <source>
        <dbReference type="Pfam" id="PF13349"/>
    </source>
</evidence>